<proteinExistence type="predicted"/>
<evidence type="ECO:0000256" key="5">
    <source>
        <dbReference type="ARBA" id="ARBA00023136"/>
    </source>
</evidence>
<evidence type="ECO:0008006" key="11">
    <source>
        <dbReference type="Google" id="ProtNLM"/>
    </source>
</evidence>
<dbReference type="PANTHER" id="PTHR42643:SF36">
    <property type="entry name" value="IONOTROPIC RECEPTOR 84A"/>
    <property type="match status" value="1"/>
</dbReference>
<dbReference type="EMBL" id="LNIX01000026">
    <property type="protein sequence ID" value="OXA42311.1"/>
    <property type="molecule type" value="Genomic_DNA"/>
</dbReference>
<dbReference type="GO" id="GO:0005886">
    <property type="term" value="C:plasma membrane"/>
    <property type="evidence" value="ECO:0007669"/>
    <property type="project" value="UniProtKB-SubCell"/>
</dbReference>
<feature type="transmembrane region" description="Helical" evidence="8">
    <location>
        <begin position="375"/>
        <end position="394"/>
    </location>
</feature>
<dbReference type="InterPro" id="IPR052192">
    <property type="entry name" value="Insect_Ionotropic_Sensory_Rcpt"/>
</dbReference>
<organism evidence="9 10">
    <name type="scientific">Folsomia candida</name>
    <name type="common">Springtail</name>
    <dbReference type="NCBI Taxonomy" id="158441"/>
    <lineage>
        <taxon>Eukaryota</taxon>
        <taxon>Metazoa</taxon>
        <taxon>Ecdysozoa</taxon>
        <taxon>Arthropoda</taxon>
        <taxon>Hexapoda</taxon>
        <taxon>Collembola</taxon>
        <taxon>Entomobryomorpha</taxon>
        <taxon>Isotomoidea</taxon>
        <taxon>Isotomidae</taxon>
        <taxon>Proisotominae</taxon>
        <taxon>Folsomia</taxon>
    </lineage>
</organism>
<evidence type="ECO:0000256" key="2">
    <source>
        <dbReference type="ARBA" id="ARBA00022475"/>
    </source>
</evidence>
<keyword evidence="3 8" id="KW-0812">Transmembrane</keyword>
<reference evidence="9 10" key="1">
    <citation type="submission" date="2015-12" db="EMBL/GenBank/DDBJ databases">
        <title>The genome of Folsomia candida.</title>
        <authorList>
            <person name="Faddeeva A."/>
            <person name="Derks M.F."/>
            <person name="Anvar Y."/>
            <person name="Smit S."/>
            <person name="Van Straalen N."/>
            <person name="Roelofs D."/>
        </authorList>
    </citation>
    <scope>NUCLEOTIDE SEQUENCE [LARGE SCALE GENOMIC DNA]</scope>
    <source>
        <strain evidence="9 10">VU population</strain>
        <tissue evidence="9">Whole body</tissue>
    </source>
</reference>
<evidence type="ECO:0000256" key="1">
    <source>
        <dbReference type="ARBA" id="ARBA00004651"/>
    </source>
</evidence>
<comment type="caution">
    <text evidence="9">The sequence shown here is derived from an EMBL/GenBank/DDBJ whole genome shotgun (WGS) entry which is preliminary data.</text>
</comment>
<sequence length="804" mass="93072">MINSGSPNYKDLLRNLTACDLQVIFSSENSSQLSLSGVNMVTTTMSLKEYENWSEYGGTIRYFMQYGDLPKIDIMKSRVPPCRLSFIFVDRWTTNPRRVFAHVVLQSIQVATLFRFMYKASTNLLYDLVYDLPTTNAVITLVIDTSELPRLANIAFETPLFYYVSVIVTSQEQNVEICLPQRQSWESMTCTFQIDLREGNYVALVEQLTRQWDEWRLMEPPYGTCEKVDRPIYILNQLVREIFLELNASLVNNSQSRVRYLQLKFDSASRPFGMSGSTNLDLTLIQTGAEGYQFLTCYAEPYMTLGFYLSPFQPEVWAMLGTTVLTIIGLTVLFQRLLKLLEQKSFSISMYVLASLFEETGYMPSQLEKNTFYRISLGIWCLMSVILTNGYNGIMISELNSPRREFHPESFDQLSCTPKYKDFLKYDILDIAYSNKSLKGKIDDDIRVWIKEFVSFHNQLTRLTNTVLMKYVETLRFDVNNINVDSSCYRLLSAFEPGNSVQVFPEFLSVLHKMAFNLWESSKNLQFMKDMHFYSLRHAFYPSGFSYRNQNLTYSVVRGSIEREIVQCGKTVFIGKSSEIGLENEFLSRRYPDMKFFLSTEAIQSYPSGISFQYAWKSRVVKSFKRVAESGILTYVEKQEMRNKNVNRTPAVLMEKVEDLKPSNIATLRGAWPSVFILAGSLIILSFPVFIFANRRQVGVLIAFMRKSLLSSCLPALLTRRVMSDPFEEYWSCFSEKIRRCKDKTTHGVLIRPLQGIYPLQIITPRIISIPDNVNDFVIPVEFEQEENVELVKTRSERQVRRVI</sequence>
<name>A0A226DCE6_FOLCA</name>
<accession>A0A226DCE6</accession>
<feature type="transmembrane region" description="Helical" evidence="8">
    <location>
        <begin position="316"/>
        <end position="334"/>
    </location>
</feature>
<keyword evidence="4 8" id="KW-1133">Transmembrane helix</keyword>
<keyword evidence="5 8" id="KW-0472">Membrane</keyword>
<keyword evidence="10" id="KW-1185">Reference proteome</keyword>
<keyword evidence="2" id="KW-1003">Cell membrane</keyword>
<evidence type="ECO:0000256" key="8">
    <source>
        <dbReference type="SAM" id="Phobius"/>
    </source>
</evidence>
<dbReference type="AlphaFoldDB" id="A0A226DCE6"/>
<feature type="transmembrane region" description="Helical" evidence="8">
    <location>
        <begin position="671"/>
        <end position="692"/>
    </location>
</feature>
<gene>
    <name evidence="9" type="ORF">Fcan01_22925</name>
</gene>
<dbReference type="Proteomes" id="UP000198287">
    <property type="component" value="Unassembled WGS sequence"/>
</dbReference>
<evidence type="ECO:0000313" key="9">
    <source>
        <dbReference type="EMBL" id="OXA42311.1"/>
    </source>
</evidence>
<evidence type="ECO:0000256" key="4">
    <source>
        <dbReference type="ARBA" id="ARBA00022989"/>
    </source>
</evidence>
<evidence type="ECO:0000313" key="10">
    <source>
        <dbReference type="Proteomes" id="UP000198287"/>
    </source>
</evidence>
<evidence type="ECO:0000256" key="6">
    <source>
        <dbReference type="ARBA" id="ARBA00023170"/>
    </source>
</evidence>
<comment type="subcellular location">
    <subcellularLocation>
        <location evidence="1">Cell membrane</location>
        <topology evidence="1">Multi-pass membrane protein</topology>
    </subcellularLocation>
</comment>
<evidence type="ECO:0000256" key="7">
    <source>
        <dbReference type="ARBA" id="ARBA00023180"/>
    </source>
</evidence>
<evidence type="ECO:0000256" key="3">
    <source>
        <dbReference type="ARBA" id="ARBA00022692"/>
    </source>
</evidence>
<protein>
    <recommendedName>
        <fullName evidence="11">Glutamate receptor ionotropic, delta-1</fullName>
    </recommendedName>
</protein>
<dbReference type="PANTHER" id="PTHR42643">
    <property type="entry name" value="IONOTROPIC RECEPTOR 20A-RELATED"/>
    <property type="match status" value="1"/>
</dbReference>
<keyword evidence="6" id="KW-0675">Receptor</keyword>
<dbReference type="OrthoDB" id="8299140at2759"/>
<dbReference type="Gene3D" id="1.10.287.70">
    <property type="match status" value="1"/>
</dbReference>
<keyword evidence="7" id="KW-0325">Glycoprotein</keyword>